<comment type="caution">
    <text evidence="1">The sequence shown here is derived from an EMBL/GenBank/DDBJ whole genome shotgun (WGS) entry which is preliminary data.</text>
</comment>
<gene>
    <name evidence="1" type="ORF">BLNAU_9398</name>
</gene>
<keyword evidence="2" id="KW-1185">Reference proteome</keyword>
<evidence type="ECO:0000313" key="2">
    <source>
        <dbReference type="Proteomes" id="UP001281761"/>
    </source>
</evidence>
<accession>A0ABQ9XW49</accession>
<sequence>MSERTSRSSLSIASSSTEFGESNVANSAICQEIRTESLSSHIQRFESGHEHLSWTRLMEWFVEAVIGVELFRNEHPSAPPLTSENIRIDSSSTIVIAFPWSPDEPSISGSLSSDISTLCVLFKWMILMETIENDATLGRDLSFLQSRCLRASLLSLQTKHQLRANPTLIEETNETESLSNEMQTDITLLPFDSNLSISATNVSSLTSSTSISTPTSLPSDHWSSDSHFLTSDQLIFGSDFIAHHSRQILSAVYLHLARYRPTAFPWDFRQSYTSESEEDALHQPPPRFIDHNETFDISLFDETDDVKVVASLRRCHAVLEATQATKCIVDIDTFRTSLVSGLRSSNLVVQMECHNLFFEIAILLQTVDDPRDSQFLSFQRAFRDGIYFEMMAILHLWMRWFPFRARSGQGQMMVEKDFDFDGFLAADLRDRQLFDEACDFVLRIIMSDATVMSLRWKMDFLLSFEKRHQMMLRISSDPNPSSKQGRSTRFLSQLAIPLGSYLSVYRGCDFPSALTELISFDLDSFPHQLPCIVSPAFFLNHTSIAPNHQHSFIPMDLMFERYLRSNPNAFFMQWPRISECSPRKFLHTSYVGLHSLLLRCPTLHFDQFRIRHLMNMLFPVPGQDTTRSDILTLFASFPPSRLFDTLLTSQNIIRTASDIWVGFLAVFSEFCELTAPFGACSSLAKVFNLLYLFDSNRTRHEILWLNKAGQTVVSLHWLSIPAHFDSPLLCHLPSLAGAQRGILQTLSSGAGILSLVTPNRAKPDWNNIRTVMAAHQSRTDGFSILSHCVRSLTSEAFNSIKIEPSIVGSRLPAFVSVAFECFHRLVSVSSDDYRIAILRRRYWTELRKQRDEVVSK</sequence>
<evidence type="ECO:0000313" key="1">
    <source>
        <dbReference type="EMBL" id="KAK2955708.1"/>
    </source>
</evidence>
<reference evidence="1 2" key="1">
    <citation type="journal article" date="2022" name="bioRxiv">
        <title>Genomics of Preaxostyla Flagellates Illuminates Evolutionary Transitions and the Path Towards Mitochondrial Loss.</title>
        <authorList>
            <person name="Novak L.V.F."/>
            <person name="Treitli S.C."/>
            <person name="Pyrih J."/>
            <person name="Halakuc P."/>
            <person name="Pipaliya S.V."/>
            <person name="Vacek V."/>
            <person name="Brzon O."/>
            <person name="Soukal P."/>
            <person name="Eme L."/>
            <person name="Dacks J.B."/>
            <person name="Karnkowska A."/>
            <person name="Elias M."/>
            <person name="Hampl V."/>
        </authorList>
    </citation>
    <scope>NUCLEOTIDE SEQUENCE [LARGE SCALE GENOMIC DNA]</scope>
    <source>
        <strain evidence="1">NAU3</strain>
        <tissue evidence="1">Gut</tissue>
    </source>
</reference>
<proteinExistence type="predicted"/>
<dbReference type="EMBL" id="JARBJD010000064">
    <property type="protein sequence ID" value="KAK2955708.1"/>
    <property type="molecule type" value="Genomic_DNA"/>
</dbReference>
<dbReference type="Proteomes" id="UP001281761">
    <property type="component" value="Unassembled WGS sequence"/>
</dbReference>
<organism evidence="1 2">
    <name type="scientific">Blattamonas nauphoetae</name>
    <dbReference type="NCBI Taxonomy" id="2049346"/>
    <lineage>
        <taxon>Eukaryota</taxon>
        <taxon>Metamonada</taxon>
        <taxon>Preaxostyla</taxon>
        <taxon>Oxymonadida</taxon>
        <taxon>Blattamonas</taxon>
    </lineage>
</organism>
<name>A0ABQ9XW49_9EUKA</name>
<protein>
    <submittedName>
        <fullName evidence="1">Uncharacterized protein</fullName>
    </submittedName>
</protein>